<keyword evidence="3" id="KW-1185">Reference proteome</keyword>
<dbReference type="SUPFAM" id="SSF48498">
    <property type="entry name" value="Tetracyclin repressor-like, C-terminal domain"/>
    <property type="match status" value="1"/>
</dbReference>
<dbReference type="InterPro" id="IPR054156">
    <property type="entry name" value="YxaF_TetR_C"/>
</dbReference>
<gene>
    <name evidence="2" type="ORF">CEV31_3694</name>
</gene>
<sequence length="117" mass="12575">MLDKTFGAAPSFDAGALAVCETIASAVTADAYVPACPVLSILQAAPSEPALRKTAVDVYARWTDCIERHAARFGLAEPRKAAFLLHVRLQGAWIIAYAQQSNAPFRMLAEELREATA</sequence>
<protein>
    <submittedName>
        <fullName evidence="2">Transcriptional regulator, TetR family</fullName>
    </submittedName>
</protein>
<accession>A0A256FA85</accession>
<organism evidence="2 3">
    <name type="scientific">Brucella thiophenivorans</name>
    <dbReference type="NCBI Taxonomy" id="571255"/>
    <lineage>
        <taxon>Bacteria</taxon>
        <taxon>Pseudomonadati</taxon>
        <taxon>Pseudomonadota</taxon>
        <taxon>Alphaproteobacteria</taxon>
        <taxon>Hyphomicrobiales</taxon>
        <taxon>Brucellaceae</taxon>
        <taxon>Brucella/Ochrobactrum group</taxon>
        <taxon>Brucella</taxon>
    </lineage>
</organism>
<evidence type="ECO:0000313" key="2">
    <source>
        <dbReference type="EMBL" id="OYR11683.1"/>
    </source>
</evidence>
<dbReference type="InterPro" id="IPR036271">
    <property type="entry name" value="Tet_transcr_reg_TetR-rel_C_sf"/>
</dbReference>
<dbReference type="AlphaFoldDB" id="A0A256FA85"/>
<dbReference type="Pfam" id="PF21993">
    <property type="entry name" value="TetR_C_13_2"/>
    <property type="match status" value="1"/>
</dbReference>
<dbReference type="Gene3D" id="1.10.357.10">
    <property type="entry name" value="Tetracycline Repressor, domain 2"/>
    <property type="match status" value="1"/>
</dbReference>
<comment type="caution">
    <text evidence="2">The sequence shown here is derived from an EMBL/GenBank/DDBJ whole genome shotgun (WGS) entry which is preliminary data.</text>
</comment>
<dbReference type="EMBL" id="NNRJ01000059">
    <property type="protein sequence ID" value="OYR11683.1"/>
    <property type="molecule type" value="Genomic_DNA"/>
</dbReference>
<evidence type="ECO:0000313" key="3">
    <source>
        <dbReference type="Proteomes" id="UP000215590"/>
    </source>
</evidence>
<proteinExistence type="predicted"/>
<evidence type="ECO:0000259" key="1">
    <source>
        <dbReference type="Pfam" id="PF21993"/>
    </source>
</evidence>
<reference evidence="2 3" key="1">
    <citation type="submission" date="2017-07" db="EMBL/GenBank/DDBJ databases">
        <title>Phylogenetic study on the rhizospheric bacterium Ochrobactrum sp. A44.</title>
        <authorList>
            <person name="Krzyzanowska D.M."/>
            <person name="Ossowicki A."/>
            <person name="Rajewska M."/>
            <person name="Maciag T."/>
            <person name="Kaczynski Z."/>
            <person name="Czerwicka M."/>
            <person name="Jafra S."/>
        </authorList>
    </citation>
    <scope>NUCLEOTIDE SEQUENCE [LARGE SCALE GENOMIC DNA]</scope>
    <source>
        <strain evidence="2 3">DSM 7216</strain>
    </source>
</reference>
<name>A0A256FA85_9HYPH</name>
<feature type="domain" description="Transcriptional regulator LmrA/YxaF-like C-terminal" evidence="1">
    <location>
        <begin position="18"/>
        <end position="110"/>
    </location>
</feature>
<dbReference type="Proteomes" id="UP000215590">
    <property type="component" value="Unassembled WGS sequence"/>
</dbReference>